<gene>
    <name evidence="2" type="ORF">CH338_14865</name>
</gene>
<dbReference type="PANTHER" id="PTHR42709">
    <property type="entry name" value="ALKALINE PHOSPHATASE LIKE PROTEIN"/>
    <property type="match status" value="1"/>
</dbReference>
<dbReference type="EMBL" id="NPEU01000161">
    <property type="protein sequence ID" value="RAI37804.1"/>
    <property type="molecule type" value="Genomic_DNA"/>
</dbReference>
<sequence>MLRKLYDWCIGAAGKPHATWALGTVSFAESSFFPIPPDTMLIPMALARPDKAYYYALVCTITSVLGGILGYAIGAYLYDSVGLWLISLYGYGDKVEAFREAYAKWGSLIILIKGVTPIPYKIVTITSGFAGYNFFLFVLFSVITRGARFFLSAFLLQRYGPVAREHIEKRLGFWFTIFLIVLIGGIVAALYVM</sequence>
<name>A0A327KI74_9BRAD</name>
<dbReference type="GO" id="GO:0005886">
    <property type="term" value="C:plasma membrane"/>
    <property type="evidence" value="ECO:0007669"/>
    <property type="project" value="TreeGrafter"/>
</dbReference>
<dbReference type="Proteomes" id="UP000248863">
    <property type="component" value="Unassembled WGS sequence"/>
</dbReference>
<organism evidence="2 3">
    <name type="scientific">Rhodoplanes elegans</name>
    <dbReference type="NCBI Taxonomy" id="29408"/>
    <lineage>
        <taxon>Bacteria</taxon>
        <taxon>Pseudomonadati</taxon>
        <taxon>Pseudomonadota</taxon>
        <taxon>Alphaproteobacteria</taxon>
        <taxon>Hyphomicrobiales</taxon>
        <taxon>Nitrobacteraceae</taxon>
        <taxon>Rhodoplanes</taxon>
    </lineage>
</organism>
<accession>A0A327KI74</accession>
<evidence type="ECO:0000313" key="2">
    <source>
        <dbReference type="EMBL" id="RAI37804.1"/>
    </source>
</evidence>
<dbReference type="OrthoDB" id="9810270at2"/>
<feature type="transmembrane region" description="Helical" evidence="1">
    <location>
        <begin position="129"/>
        <end position="151"/>
    </location>
</feature>
<feature type="transmembrane region" description="Helical" evidence="1">
    <location>
        <begin position="171"/>
        <end position="192"/>
    </location>
</feature>
<comment type="caution">
    <text evidence="2">The sequence shown here is derived from an EMBL/GenBank/DDBJ whole genome shotgun (WGS) entry which is preliminary data.</text>
</comment>
<dbReference type="AlphaFoldDB" id="A0A327KI74"/>
<keyword evidence="1" id="KW-0472">Membrane</keyword>
<protein>
    <submittedName>
        <fullName evidence="2">Cytochrome B</fullName>
    </submittedName>
</protein>
<dbReference type="RefSeq" id="WP_111357932.1">
    <property type="nucleotide sequence ID" value="NZ_NHSK01000256.1"/>
</dbReference>
<reference evidence="2 3" key="1">
    <citation type="submission" date="2017-07" db="EMBL/GenBank/DDBJ databases">
        <title>Draft Genome Sequences of Select Purple Nonsulfur Bacteria.</title>
        <authorList>
            <person name="Lasarre B."/>
            <person name="Mckinlay J.B."/>
        </authorList>
    </citation>
    <scope>NUCLEOTIDE SEQUENCE [LARGE SCALE GENOMIC DNA]</scope>
    <source>
        <strain evidence="2 3">DSM 11907</strain>
    </source>
</reference>
<keyword evidence="3" id="KW-1185">Reference proteome</keyword>
<evidence type="ECO:0000256" key="1">
    <source>
        <dbReference type="SAM" id="Phobius"/>
    </source>
</evidence>
<keyword evidence="1" id="KW-0812">Transmembrane</keyword>
<dbReference type="PANTHER" id="PTHR42709:SF11">
    <property type="entry name" value="DEDA FAMILY PROTEIN"/>
    <property type="match status" value="1"/>
</dbReference>
<dbReference type="InterPro" id="IPR051311">
    <property type="entry name" value="DedA_domain"/>
</dbReference>
<evidence type="ECO:0000313" key="3">
    <source>
        <dbReference type="Proteomes" id="UP000248863"/>
    </source>
</evidence>
<feature type="transmembrane region" description="Helical" evidence="1">
    <location>
        <begin position="52"/>
        <end position="78"/>
    </location>
</feature>
<keyword evidence="1" id="KW-1133">Transmembrane helix</keyword>
<proteinExistence type="predicted"/>